<accession>A0A923LVP1</accession>
<comment type="caution">
    <text evidence="2">The sequence shown here is derived from an EMBL/GenBank/DDBJ whole genome shotgun (WGS) entry which is preliminary data.</text>
</comment>
<evidence type="ECO:0008006" key="4">
    <source>
        <dbReference type="Google" id="ProtNLM"/>
    </source>
</evidence>
<keyword evidence="1" id="KW-0175">Coiled coil</keyword>
<gene>
    <name evidence="2" type="ORF">H8S45_06780</name>
</gene>
<proteinExistence type="predicted"/>
<dbReference type="AlphaFoldDB" id="A0A923LVP1"/>
<protein>
    <recommendedName>
        <fullName evidence="4">ATPase</fullName>
    </recommendedName>
</protein>
<evidence type="ECO:0000313" key="2">
    <source>
        <dbReference type="EMBL" id="MBC5725162.1"/>
    </source>
</evidence>
<sequence>MATLDELINSMYDMVQDAKGIPLAGEKCILERDRLLDLLDELRATLPNDLKTAQDIVEKRSEMLASGKREAESIRRQAEEDARQMVSETEIVVAARRKAKEVQGNAEIQARELRRVTNEYCEDTLKRTEEAVALSLEEIRKVRQRFKSIAK</sequence>
<evidence type="ECO:0000256" key="1">
    <source>
        <dbReference type="SAM" id="Coils"/>
    </source>
</evidence>
<organism evidence="2 3">
    <name type="scientific">Agathobaculum faecis</name>
    <dbReference type="NCBI Taxonomy" id="2763013"/>
    <lineage>
        <taxon>Bacteria</taxon>
        <taxon>Bacillati</taxon>
        <taxon>Bacillota</taxon>
        <taxon>Clostridia</taxon>
        <taxon>Eubacteriales</taxon>
        <taxon>Butyricicoccaceae</taxon>
        <taxon>Agathobaculum</taxon>
    </lineage>
</organism>
<dbReference type="Proteomes" id="UP000606499">
    <property type="component" value="Unassembled WGS sequence"/>
</dbReference>
<feature type="coiled-coil region" evidence="1">
    <location>
        <begin position="68"/>
        <end position="145"/>
    </location>
</feature>
<keyword evidence="3" id="KW-1185">Reference proteome</keyword>
<dbReference type="RefSeq" id="WP_054327156.1">
    <property type="nucleotide sequence ID" value="NZ_JACOPL010000005.1"/>
</dbReference>
<evidence type="ECO:0000313" key="3">
    <source>
        <dbReference type="Proteomes" id="UP000606499"/>
    </source>
</evidence>
<dbReference type="EMBL" id="JACOPL010000005">
    <property type="protein sequence ID" value="MBC5725162.1"/>
    <property type="molecule type" value="Genomic_DNA"/>
</dbReference>
<reference evidence="2" key="1">
    <citation type="submission" date="2020-08" db="EMBL/GenBank/DDBJ databases">
        <title>Genome public.</title>
        <authorList>
            <person name="Liu C."/>
            <person name="Sun Q."/>
        </authorList>
    </citation>
    <scope>NUCLEOTIDE SEQUENCE</scope>
    <source>
        <strain evidence="2">NSJ-28</strain>
    </source>
</reference>
<name>A0A923LVP1_9FIRM</name>